<feature type="transmembrane region" description="Helical" evidence="1">
    <location>
        <begin position="213"/>
        <end position="233"/>
    </location>
</feature>
<organism evidence="3 4">
    <name type="scientific">Micromonospora pallida</name>
    <dbReference type="NCBI Taxonomy" id="145854"/>
    <lineage>
        <taxon>Bacteria</taxon>
        <taxon>Bacillati</taxon>
        <taxon>Actinomycetota</taxon>
        <taxon>Actinomycetes</taxon>
        <taxon>Micromonosporales</taxon>
        <taxon>Micromonosporaceae</taxon>
        <taxon>Micromonospora</taxon>
    </lineage>
</organism>
<feature type="transmembrane region" description="Helical" evidence="1">
    <location>
        <begin position="51"/>
        <end position="73"/>
    </location>
</feature>
<keyword evidence="1" id="KW-0472">Membrane</keyword>
<feature type="transmembrane region" description="Helical" evidence="1">
    <location>
        <begin position="239"/>
        <end position="260"/>
    </location>
</feature>
<keyword evidence="4" id="KW-1185">Reference proteome</keyword>
<dbReference type="AlphaFoldDB" id="A0A1C6SZZ9"/>
<evidence type="ECO:0000256" key="1">
    <source>
        <dbReference type="SAM" id="Phobius"/>
    </source>
</evidence>
<dbReference type="EMBL" id="FMHW01000002">
    <property type="protein sequence ID" value="SCL35144.1"/>
    <property type="molecule type" value="Genomic_DNA"/>
</dbReference>
<feature type="transmembrane region" description="Helical" evidence="1">
    <location>
        <begin position="140"/>
        <end position="162"/>
    </location>
</feature>
<dbReference type="Proteomes" id="UP000198959">
    <property type="component" value="Unassembled WGS sequence"/>
</dbReference>
<keyword evidence="1" id="KW-0812">Transmembrane</keyword>
<dbReference type="PANTHER" id="PTHR14969">
    <property type="entry name" value="SPHINGOSINE-1-PHOSPHATE PHOSPHOHYDROLASE"/>
    <property type="match status" value="1"/>
</dbReference>
<evidence type="ECO:0000259" key="2">
    <source>
        <dbReference type="SMART" id="SM00014"/>
    </source>
</evidence>
<dbReference type="CDD" id="cd03392">
    <property type="entry name" value="PAP2_like_2"/>
    <property type="match status" value="1"/>
</dbReference>
<dbReference type="InterPro" id="IPR000326">
    <property type="entry name" value="PAP2/HPO"/>
</dbReference>
<feature type="transmembrane region" description="Helical" evidence="1">
    <location>
        <begin position="114"/>
        <end position="133"/>
    </location>
</feature>
<dbReference type="SUPFAM" id="SSF48317">
    <property type="entry name" value="Acid phosphatase/Vanadium-dependent haloperoxidase"/>
    <property type="match status" value="1"/>
</dbReference>
<proteinExistence type="predicted"/>
<feature type="transmembrane region" description="Helical" evidence="1">
    <location>
        <begin position="281"/>
        <end position="308"/>
    </location>
</feature>
<dbReference type="RefSeq" id="WP_176738507.1">
    <property type="nucleotide sequence ID" value="NZ_FMHW01000002.1"/>
</dbReference>
<evidence type="ECO:0000313" key="3">
    <source>
        <dbReference type="EMBL" id="SCL35144.1"/>
    </source>
</evidence>
<feature type="transmembrane region" description="Helical" evidence="1">
    <location>
        <begin position="6"/>
        <end position="30"/>
    </location>
</feature>
<reference evidence="4" key="1">
    <citation type="submission" date="2016-06" db="EMBL/GenBank/DDBJ databases">
        <authorList>
            <person name="Varghese N."/>
            <person name="Submissions Spin"/>
        </authorList>
    </citation>
    <scope>NUCLEOTIDE SEQUENCE [LARGE SCALE GENOMIC DNA]</scope>
    <source>
        <strain evidence="4">DSM 43817</strain>
    </source>
</reference>
<gene>
    <name evidence="3" type="ORF">GA0074692_4016</name>
</gene>
<dbReference type="STRING" id="145854.GA0074692_4016"/>
<protein>
    <submittedName>
        <fullName evidence="3">Undecaprenyl-diphosphatase</fullName>
    </submittedName>
</protein>
<accession>A0A1C6SZZ9</accession>
<feature type="transmembrane region" description="Helical" evidence="1">
    <location>
        <begin position="182"/>
        <end position="201"/>
    </location>
</feature>
<name>A0A1C6SZZ9_9ACTN</name>
<dbReference type="Pfam" id="PF01569">
    <property type="entry name" value="PAP2"/>
    <property type="match status" value="1"/>
</dbReference>
<feature type="domain" description="Phosphatidic acid phosphatase type 2/haloperoxidase" evidence="2">
    <location>
        <begin position="141"/>
        <end position="254"/>
    </location>
</feature>
<dbReference type="Gene3D" id="1.20.144.10">
    <property type="entry name" value="Phosphatidic acid phosphatase type 2/haloperoxidase"/>
    <property type="match status" value="1"/>
</dbReference>
<keyword evidence="1" id="KW-1133">Transmembrane helix</keyword>
<dbReference type="PANTHER" id="PTHR14969:SF13">
    <property type="entry name" value="AT30094P"/>
    <property type="match status" value="1"/>
</dbReference>
<evidence type="ECO:0000313" key="4">
    <source>
        <dbReference type="Proteomes" id="UP000198959"/>
    </source>
</evidence>
<dbReference type="SMART" id="SM00014">
    <property type="entry name" value="acidPPc"/>
    <property type="match status" value="1"/>
</dbReference>
<sequence>MSTTTFISFAIALIAVAVAFGLVICARPAVRRLRARVGRGRLSLWLDENPTAQGLLVLLVGSATAFALILVFIEILDEVLDNDDLTVVDRPIIEWIADRRTAGVDTVVVLVTDIGGKVLLASVLAIAASAVALRLRSWRPVVLAAIAGGGGALLVAGIKVLIGRDRPDPLHRAVFESGFSFPSGHTASTLVILGTVALLISMVTASGTLRATAWMAAGILAVAVGLSRVYLGVHYPSDVLAGWVLGACWLVTVAIAARLPETAILPVARRLPAPGRVAGTALRPVVASTLAALSALAAIFGAVSIAAIT</sequence>
<dbReference type="InterPro" id="IPR036938">
    <property type="entry name" value="PAP2/HPO_sf"/>
</dbReference>